<dbReference type="SMART" id="SM00065">
    <property type="entry name" value="GAF"/>
    <property type="match status" value="1"/>
</dbReference>
<organism evidence="3 4">
    <name type="scientific">Lichenicola cladoniae</name>
    <dbReference type="NCBI Taxonomy" id="1484109"/>
    <lineage>
        <taxon>Bacteria</taxon>
        <taxon>Pseudomonadati</taxon>
        <taxon>Pseudomonadota</taxon>
        <taxon>Alphaproteobacteria</taxon>
        <taxon>Acetobacterales</taxon>
        <taxon>Acetobacteraceae</taxon>
        <taxon>Lichenicola</taxon>
    </lineage>
</organism>
<dbReference type="InterPro" id="IPR029787">
    <property type="entry name" value="Nucleotide_cyclase"/>
</dbReference>
<dbReference type="InterPro" id="IPR029016">
    <property type="entry name" value="GAF-like_dom_sf"/>
</dbReference>
<evidence type="ECO:0000259" key="2">
    <source>
        <dbReference type="PROSITE" id="PS50887"/>
    </source>
</evidence>
<gene>
    <name evidence="3" type="ORF">HN018_26830</name>
</gene>
<dbReference type="AlphaFoldDB" id="A0A6M8HZQ5"/>
<reference evidence="3 4" key="1">
    <citation type="journal article" date="2014" name="World J. Microbiol. Biotechnol.">
        <title>Biodiversity and physiological characteristics of Antarctic and Arctic lichens-associated bacteria.</title>
        <authorList>
            <person name="Lee Y.M."/>
            <person name="Kim E.H."/>
            <person name="Lee H.K."/>
            <person name="Hong S.G."/>
        </authorList>
    </citation>
    <scope>NUCLEOTIDE SEQUENCE [LARGE SCALE GENOMIC DNA]</scope>
    <source>
        <strain evidence="3 4">PAMC 26569</strain>
        <plasmid evidence="3">unnamed4</plasmid>
    </source>
</reference>
<dbReference type="InterPro" id="IPR000700">
    <property type="entry name" value="PAS-assoc_C"/>
</dbReference>
<geneLocation type="plasmid" evidence="3 4">
    <name>unnamed4</name>
</geneLocation>
<feature type="domain" description="GGDEF" evidence="2">
    <location>
        <begin position="351"/>
        <end position="483"/>
    </location>
</feature>
<keyword evidence="3" id="KW-0614">Plasmid</keyword>
<dbReference type="InterPro" id="IPR000160">
    <property type="entry name" value="GGDEF_dom"/>
</dbReference>
<dbReference type="InterPro" id="IPR043128">
    <property type="entry name" value="Rev_trsase/Diguanyl_cyclase"/>
</dbReference>
<dbReference type="PANTHER" id="PTHR44757">
    <property type="entry name" value="DIGUANYLATE CYCLASE DGCP"/>
    <property type="match status" value="1"/>
</dbReference>
<dbReference type="Gene3D" id="3.30.450.20">
    <property type="entry name" value="PAS domain"/>
    <property type="match status" value="1"/>
</dbReference>
<accession>A0A6M8HZQ5</accession>
<sequence length="485" mass="53052">MDQEPSEHDELRELLQQQTTLTQFGEFALHSGSLDEILTEACRLIGTALGTDLAKVMEMREDGETLLVRAGVGWNPGVVGVVTLKVSDVTSEGHALKTGQPTASPDVSQETRFSYPAFLIEHGVQAIANVLIPGSNGRPPFGILQIDSRKPHPFTTDNLNFLRSYANLVAAAVDRLRVLDELHQRETRLDDSEARLGRAISAAGMGTWEWDPSGDKLHFFAGREALHRHDVGVQPSLPELQQVVHHEDWPGVAAALDRAFRDDQEGSLAAEFRVVLPDHTTRWLLVTGSVERTLAGTASCMAGFTQDITASRDAEERILYMAQHDGLTGLLNRRALHERLEIALLRSQRGEGCAILAIDLDRFKHVNDTLGHAVGDAVLCSVASRLLEITRETDVVARPGGDEFIVIQFGLHQPRDAEILATRIVALLSQPHEIGFEVSTGVSIGIALAPVNGTNVEQILLCADLALYVAKSDAKDRFRFFNPGM</sequence>
<dbReference type="PROSITE" id="PS50113">
    <property type="entry name" value="PAC"/>
    <property type="match status" value="1"/>
</dbReference>
<dbReference type="Pfam" id="PF01590">
    <property type="entry name" value="GAF"/>
    <property type="match status" value="1"/>
</dbReference>
<dbReference type="Pfam" id="PF00990">
    <property type="entry name" value="GGDEF"/>
    <property type="match status" value="1"/>
</dbReference>
<evidence type="ECO:0000259" key="1">
    <source>
        <dbReference type="PROSITE" id="PS50113"/>
    </source>
</evidence>
<dbReference type="EMBL" id="CP053711">
    <property type="protein sequence ID" value="QKE93746.1"/>
    <property type="molecule type" value="Genomic_DNA"/>
</dbReference>
<dbReference type="InterPro" id="IPR035965">
    <property type="entry name" value="PAS-like_dom_sf"/>
</dbReference>
<dbReference type="Gene3D" id="3.30.450.40">
    <property type="match status" value="1"/>
</dbReference>
<dbReference type="SUPFAM" id="SSF55073">
    <property type="entry name" value="Nucleotide cyclase"/>
    <property type="match status" value="1"/>
</dbReference>
<protein>
    <submittedName>
        <fullName evidence="3">Diguanylate cyclase</fullName>
    </submittedName>
</protein>
<dbReference type="Proteomes" id="UP000500767">
    <property type="component" value="Plasmid unnamed4"/>
</dbReference>
<dbReference type="RefSeq" id="WP_171834192.1">
    <property type="nucleotide sequence ID" value="NZ_CP053711.1"/>
</dbReference>
<dbReference type="Gene3D" id="3.30.70.270">
    <property type="match status" value="1"/>
</dbReference>
<dbReference type="SUPFAM" id="SSF55781">
    <property type="entry name" value="GAF domain-like"/>
    <property type="match status" value="1"/>
</dbReference>
<dbReference type="CDD" id="cd01949">
    <property type="entry name" value="GGDEF"/>
    <property type="match status" value="1"/>
</dbReference>
<dbReference type="InterPro" id="IPR003018">
    <property type="entry name" value="GAF"/>
</dbReference>
<dbReference type="SMART" id="SM00267">
    <property type="entry name" value="GGDEF"/>
    <property type="match status" value="1"/>
</dbReference>
<proteinExistence type="predicted"/>
<evidence type="ECO:0000313" key="3">
    <source>
        <dbReference type="EMBL" id="QKE93746.1"/>
    </source>
</evidence>
<dbReference type="KEGG" id="lck:HN018_26830"/>
<dbReference type="PANTHER" id="PTHR44757:SF2">
    <property type="entry name" value="BIOFILM ARCHITECTURE MAINTENANCE PROTEIN MBAA"/>
    <property type="match status" value="1"/>
</dbReference>
<dbReference type="NCBIfam" id="TIGR00254">
    <property type="entry name" value="GGDEF"/>
    <property type="match status" value="1"/>
</dbReference>
<dbReference type="InterPro" id="IPR052155">
    <property type="entry name" value="Biofilm_reg_signaling"/>
</dbReference>
<evidence type="ECO:0000313" key="4">
    <source>
        <dbReference type="Proteomes" id="UP000500767"/>
    </source>
</evidence>
<keyword evidence="4" id="KW-1185">Reference proteome</keyword>
<dbReference type="SUPFAM" id="SSF55785">
    <property type="entry name" value="PYP-like sensor domain (PAS domain)"/>
    <property type="match status" value="1"/>
</dbReference>
<dbReference type="Gene3D" id="2.10.70.100">
    <property type="match status" value="1"/>
</dbReference>
<dbReference type="PROSITE" id="PS50887">
    <property type="entry name" value="GGDEF"/>
    <property type="match status" value="1"/>
</dbReference>
<name>A0A6M8HZQ5_9PROT</name>
<feature type="domain" description="PAC" evidence="1">
    <location>
        <begin position="268"/>
        <end position="320"/>
    </location>
</feature>